<dbReference type="PANTHER" id="PTHR13018">
    <property type="entry name" value="PROBABLE MEMBRANE PROTEIN DUF221-RELATED"/>
    <property type="match status" value="1"/>
</dbReference>
<evidence type="ECO:0000256" key="2">
    <source>
        <dbReference type="ARBA" id="ARBA00007779"/>
    </source>
</evidence>
<dbReference type="Proteomes" id="UP000245609">
    <property type="component" value="Unassembled WGS sequence"/>
</dbReference>
<feature type="region of interest" description="Disordered" evidence="7">
    <location>
        <begin position="689"/>
        <end position="780"/>
    </location>
</feature>
<dbReference type="InterPro" id="IPR003864">
    <property type="entry name" value="CSC1/OSCA1-like_7TM"/>
</dbReference>
<evidence type="ECO:0008006" key="14">
    <source>
        <dbReference type="Google" id="ProtNLM"/>
    </source>
</evidence>
<protein>
    <recommendedName>
        <fullName evidence="14">CSC1/OSCA1-like 7TM region domain-containing protein</fullName>
    </recommendedName>
</protein>
<keyword evidence="5 8" id="KW-1133">Transmembrane helix</keyword>
<feature type="transmembrane region" description="Helical" evidence="8">
    <location>
        <begin position="559"/>
        <end position="577"/>
    </location>
</feature>
<evidence type="ECO:0000256" key="1">
    <source>
        <dbReference type="ARBA" id="ARBA00004141"/>
    </source>
</evidence>
<feature type="domain" description="CSC1/OSCA1-like 7TM region" evidence="9">
    <location>
        <begin position="420"/>
        <end position="545"/>
    </location>
</feature>
<dbReference type="InterPro" id="IPR027815">
    <property type="entry name" value="CSC1/OSCA1-like_cyt"/>
</dbReference>
<evidence type="ECO:0000259" key="11">
    <source>
        <dbReference type="Pfam" id="PF14703"/>
    </source>
</evidence>
<feature type="domain" description="CSC1/OSCA1-like N-terminal transmembrane" evidence="10">
    <location>
        <begin position="14"/>
        <end position="139"/>
    </location>
</feature>
<keyword evidence="13" id="KW-1185">Reference proteome</keyword>
<evidence type="ECO:0000256" key="3">
    <source>
        <dbReference type="ARBA" id="ARBA00022448"/>
    </source>
</evidence>
<dbReference type="InterPro" id="IPR045122">
    <property type="entry name" value="Csc1-like"/>
</dbReference>
<dbReference type="PANTHER" id="PTHR13018:SF5">
    <property type="entry name" value="RE44586P"/>
    <property type="match status" value="1"/>
</dbReference>
<evidence type="ECO:0000313" key="13">
    <source>
        <dbReference type="Proteomes" id="UP000245609"/>
    </source>
</evidence>
<comment type="similarity">
    <text evidence="2">Belongs to the CSC1 (TC 1.A.17) family.</text>
</comment>
<reference evidence="12 13" key="1">
    <citation type="journal article" date="2018" name="MBio">
        <title>Comparative Genomics Reveals the Core Gene Toolbox for the Fungus-Insect Symbiosis.</title>
        <authorList>
            <person name="Wang Y."/>
            <person name="Stata M."/>
            <person name="Wang W."/>
            <person name="Stajich J.E."/>
            <person name="White M.M."/>
            <person name="Moncalvo J.M."/>
        </authorList>
    </citation>
    <scope>NUCLEOTIDE SEQUENCE [LARGE SCALE GENOMIC DNA]</scope>
    <source>
        <strain evidence="12 13">SC-DP-2</strain>
    </source>
</reference>
<dbReference type="Pfam" id="PF14703">
    <property type="entry name" value="PHM7_cyt"/>
    <property type="match status" value="1"/>
</dbReference>
<feature type="transmembrane region" description="Helical" evidence="8">
    <location>
        <begin position="368"/>
        <end position="392"/>
    </location>
</feature>
<accession>A0A2T9ZGJ1</accession>
<evidence type="ECO:0000256" key="7">
    <source>
        <dbReference type="SAM" id="MobiDB-lite"/>
    </source>
</evidence>
<evidence type="ECO:0000256" key="8">
    <source>
        <dbReference type="SAM" id="Phobius"/>
    </source>
</evidence>
<feature type="transmembrane region" description="Helical" evidence="8">
    <location>
        <begin position="530"/>
        <end position="553"/>
    </location>
</feature>
<keyword evidence="4 8" id="KW-0812">Transmembrane</keyword>
<dbReference type="AlphaFoldDB" id="A0A2T9ZGJ1"/>
<dbReference type="EMBL" id="MBFS01000201">
    <property type="protein sequence ID" value="PVV03696.1"/>
    <property type="molecule type" value="Genomic_DNA"/>
</dbReference>
<keyword evidence="3" id="KW-0813">Transport</keyword>
<comment type="caution">
    <text evidence="12">The sequence shown here is derived from an EMBL/GenBank/DDBJ whole genome shotgun (WGS) entry which is preliminary data.</text>
</comment>
<feature type="domain" description="CSC1/OSCA1-like cytosolic" evidence="11">
    <location>
        <begin position="165"/>
        <end position="355"/>
    </location>
</feature>
<evidence type="ECO:0000259" key="9">
    <source>
        <dbReference type="Pfam" id="PF02714"/>
    </source>
</evidence>
<name>A0A2T9ZGJ1_9FUNG</name>
<evidence type="ECO:0000313" key="12">
    <source>
        <dbReference type="EMBL" id="PVV03696.1"/>
    </source>
</evidence>
<dbReference type="InterPro" id="IPR032880">
    <property type="entry name" value="CSC1/OSCA1-like_N"/>
</dbReference>
<dbReference type="GO" id="GO:0005886">
    <property type="term" value="C:plasma membrane"/>
    <property type="evidence" value="ECO:0007669"/>
    <property type="project" value="TreeGrafter"/>
</dbReference>
<organism evidence="12 13">
    <name type="scientific">Smittium megazygosporum</name>
    <dbReference type="NCBI Taxonomy" id="133381"/>
    <lineage>
        <taxon>Eukaryota</taxon>
        <taxon>Fungi</taxon>
        <taxon>Fungi incertae sedis</taxon>
        <taxon>Zoopagomycota</taxon>
        <taxon>Kickxellomycotina</taxon>
        <taxon>Harpellomycetes</taxon>
        <taxon>Harpellales</taxon>
        <taxon>Legeriomycetaceae</taxon>
        <taxon>Smittium</taxon>
    </lineage>
</organism>
<dbReference type="OrthoDB" id="1076608at2759"/>
<feature type="transmembrane region" description="Helical" evidence="8">
    <location>
        <begin position="477"/>
        <end position="502"/>
    </location>
</feature>
<dbReference type="Pfam" id="PF13967">
    <property type="entry name" value="RSN1_TM"/>
    <property type="match status" value="1"/>
</dbReference>
<feature type="compositionally biased region" description="Basic and acidic residues" evidence="7">
    <location>
        <begin position="690"/>
        <end position="700"/>
    </location>
</feature>
<sequence>MADQYDFSPISMGSFYVTLGSSVLIFLINFLIFCLIRKSHVSIYAPRTISLDESKKAHPLPDTTFSWVYSLYKIHDLEILEKTNLDSYMTLRALKFQYIFFAIFAVLTICTVIPILTKNSPDYSDLDSLSAARLLQGTNWESYIYISLKKEAYLKSRQNHSDISATLMVYGLKGKFLSETYLKQSFGVFSSEISSVTISRNTFQLEKLVRKRENAVKNLECYLTSYIIDCRRSYDKSRRHSWLSRSSGAPNLEIPAPNTPKILKFSTSSKSRNNLFYKKVDAIYYYTHQLIELNKQIRIMSETYSKVASLNTLGFVTFKDEAAARIISQSILGSNLYLAPPTDVLIQPEDVIWKNISFDNRERAAASFISYGCIILLFIGSMATSIAISGLFDLERFLTTFKISSKDSGAFRYFNSILAALMLVKAFAILGGYLLMPPSLWFRVIKPRFKTMTPRERVTHEKSPAYDWPVMYSQNGLIFLIGLVFFSISPLIAPICATYFFLNYHLHRYKFMYVFNDDLFSYGGLLFKSWIRLSFVNIFIAETLWVIIMVANIKATKSAIARIIISVFILLGTIYSHHVMKKHFYPKFEHLPLSMLSEADRKQDGSLASKEEPVFLRDTIGKNKREMLLSPFRMLHTKSQTRGEVLLALSKTMKEKSNFKRHSFFEKTISPDKRPRIKKHFTVFGNSLSDWEKPKRDRPSNKSTTNPETFIQGLVESAGGAESSMRFVEEKKRHEEDQDSKAIVDNEEAGGKAEQAEQAEGTDIVETNKHEASDNDLENTESSRFIQPIFQEKGFSLVWIPEDSTGLCSDLLKELKELGKGYFAIETSCSTINRHYKVQIDFEKIFGRYDVITRKRNSMPEDKNIKNELLRIQASIE</sequence>
<proteinExistence type="inferred from homology"/>
<dbReference type="Pfam" id="PF02714">
    <property type="entry name" value="RSN1_7TM"/>
    <property type="match status" value="1"/>
</dbReference>
<feature type="compositionally biased region" description="Basic and acidic residues" evidence="7">
    <location>
        <begin position="727"/>
        <end position="755"/>
    </location>
</feature>
<evidence type="ECO:0000256" key="6">
    <source>
        <dbReference type="ARBA" id="ARBA00023136"/>
    </source>
</evidence>
<evidence type="ECO:0000256" key="4">
    <source>
        <dbReference type="ARBA" id="ARBA00022692"/>
    </source>
</evidence>
<dbReference type="GO" id="GO:0005227">
    <property type="term" value="F:calcium-activated cation channel activity"/>
    <property type="evidence" value="ECO:0007669"/>
    <property type="project" value="InterPro"/>
</dbReference>
<comment type="subcellular location">
    <subcellularLocation>
        <location evidence="1">Membrane</location>
        <topology evidence="1">Multi-pass membrane protein</topology>
    </subcellularLocation>
</comment>
<feature type="transmembrane region" description="Helical" evidence="8">
    <location>
        <begin position="413"/>
        <end position="436"/>
    </location>
</feature>
<keyword evidence="6 8" id="KW-0472">Membrane</keyword>
<evidence type="ECO:0000256" key="5">
    <source>
        <dbReference type="ARBA" id="ARBA00022989"/>
    </source>
</evidence>
<gene>
    <name evidence="12" type="ORF">BB560_001813</name>
</gene>
<feature type="transmembrane region" description="Helical" evidence="8">
    <location>
        <begin position="98"/>
        <end position="116"/>
    </location>
</feature>
<evidence type="ECO:0000259" key="10">
    <source>
        <dbReference type="Pfam" id="PF13967"/>
    </source>
</evidence>
<feature type="transmembrane region" description="Helical" evidence="8">
    <location>
        <begin position="15"/>
        <end position="36"/>
    </location>
</feature>
<dbReference type="STRING" id="133381.A0A2T9ZGJ1"/>